<feature type="active site" description="O-(5'-phospho-DNA)-tyrosine intermediate" evidence="10">
    <location>
        <position position="250"/>
    </location>
</feature>
<protein>
    <recommendedName>
        <fullName evidence="4">DNA topoisomerase (ATP-hydrolyzing)</fullName>
        <ecNumber evidence="4">5.6.2.2</ecNumber>
    </recommendedName>
</protein>
<keyword evidence="9 10" id="KW-0413">Isomerase</keyword>
<evidence type="ECO:0000256" key="8">
    <source>
        <dbReference type="ARBA" id="ARBA00023125"/>
    </source>
</evidence>
<keyword evidence="15" id="KW-1185">Reference proteome</keyword>
<reference evidence="14 15" key="1">
    <citation type="journal article" date="2018" name="MBio">
        <title>Comparative Genomics Reveals the Core Gene Toolbox for the Fungus-Insect Symbiosis.</title>
        <authorList>
            <person name="Wang Y."/>
            <person name="Stata M."/>
            <person name="Wang W."/>
            <person name="Stajich J.E."/>
            <person name="White M.M."/>
            <person name="Moncalvo J.M."/>
        </authorList>
    </citation>
    <scope>NUCLEOTIDE SEQUENCE [LARGE SCALE GENOMIC DNA]</scope>
    <source>
        <strain evidence="14 15">AUS-126-30</strain>
    </source>
</reference>
<evidence type="ECO:0000313" key="14">
    <source>
        <dbReference type="EMBL" id="PWA01685.1"/>
    </source>
</evidence>
<dbReference type="GO" id="GO:0000228">
    <property type="term" value="C:nuclear chromosome"/>
    <property type="evidence" value="ECO:0007669"/>
    <property type="project" value="TreeGrafter"/>
</dbReference>
<dbReference type="Gene3D" id="3.40.1360.10">
    <property type="match status" value="1"/>
</dbReference>
<dbReference type="AlphaFoldDB" id="A0A2U1J9H6"/>
<evidence type="ECO:0000259" key="11">
    <source>
        <dbReference type="Pfam" id="PF04406"/>
    </source>
</evidence>
<dbReference type="InterPro" id="IPR036388">
    <property type="entry name" value="WH-like_DNA-bd_sf"/>
</dbReference>
<feature type="domain" description="Spo11/DNA topoisomerase VI subunit A N-terminal" evidence="11">
    <location>
        <begin position="225"/>
        <end position="282"/>
    </location>
</feature>
<dbReference type="InterPro" id="IPR034136">
    <property type="entry name" value="TOPRIM_Topo6A/Spo11"/>
</dbReference>
<evidence type="ECO:0000256" key="5">
    <source>
        <dbReference type="ARBA" id="ARBA00022723"/>
    </source>
</evidence>
<dbReference type="CDD" id="cd00223">
    <property type="entry name" value="TOPRIM_TopoIIB_SPO"/>
    <property type="match status" value="1"/>
</dbReference>
<dbReference type="InterPro" id="IPR013049">
    <property type="entry name" value="Spo11/TopoVI_A_N"/>
</dbReference>
<dbReference type="GO" id="GO:0042138">
    <property type="term" value="P:meiotic DNA double-strand break formation"/>
    <property type="evidence" value="ECO:0007669"/>
    <property type="project" value="TreeGrafter"/>
</dbReference>
<accession>A0A2U1J9H6</accession>
<evidence type="ECO:0000256" key="9">
    <source>
        <dbReference type="ARBA" id="ARBA00023235"/>
    </source>
</evidence>
<dbReference type="PANTHER" id="PTHR10848:SF0">
    <property type="entry name" value="MEIOTIC RECOMBINATION PROTEIN SPO11"/>
    <property type="match status" value="1"/>
</dbReference>
<dbReference type="InterPro" id="IPR036078">
    <property type="entry name" value="Spo11/TopoVI_A_sf"/>
</dbReference>
<dbReference type="EMBL" id="MBFU01001243">
    <property type="protein sequence ID" value="PVZ96600.1"/>
    <property type="molecule type" value="Genomic_DNA"/>
</dbReference>
<sequence length="560" mass="64489">MDSDFSCLFMESEFDPQSDDILIINGSDDDNSQICGNSLQSNTTMVQDYTLFYENNNINNQLRMNGYGLLNNAPNSSHLENILFSSSSTSKCTDEELLFDNHDFWNSSQNTSVYQDSFIFSDLLEYPNNDKERDDMDQNTNLGANFLTNSLGNKDENQNQKHENLIETNQLKIGGEYISSKDEFVEHLQFLDTRIDDYIIDHIMCIEENTKFLEKKISETKSGIQYIKILETIMNLIKSQKYVRRRDVYYRNINIFPSQKQVDKVCTDLEGFFQVSSFDLRIVASPTGLMAGGVEILTKNGQTINYKLDMHQGMLIVDANTISTIRLHPSVKYILVVEKDTVFYSLLQSFSNTDEYLLITGKGYPSHNTRHFLCLLNKFCKLQNQNPTSIVNCKWFVLTDNDPHGAHIFKIYYESIISTKFCTKLIKDDNLPLIWLGLHTSDRSRYRNLISPEKAIKLNRVGRNKAVSLIKEWSTNDFGIKTNTLGLSFEDVNNGGFMSNGYSSDIQRNKDFRKKKWRIEMSKLLMLGKKAELEILTDSKSKNTLANFIVDKVSEPNLWL</sequence>
<dbReference type="GO" id="GO:0005524">
    <property type="term" value="F:ATP binding"/>
    <property type="evidence" value="ECO:0007669"/>
    <property type="project" value="InterPro"/>
</dbReference>
<dbReference type="GO" id="GO:0003677">
    <property type="term" value="F:DNA binding"/>
    <property type="evidence" value="ECO:0007669"/>
    <property type="project" value="UniProtKB-UniRule"/>
</dbReference>
<dbReference type="GO" id="GO:0003918">
    <property type="term" value="F:DNA topoisomerase type II (double strand cut, ATP-hydrolyzing) activity"/>
    <property type="evidence" value="ECO:0007669"/>
    <property type="project" value="UniProtKB-UniRule"/>
</dbReference>
<dbReference type="GO" id="GO:0000706">
    <property type="term" value="P:meiotic DNA double-strand break processing"/>
    <property type="evidence" value="ECO:0007669"/>
    <property type="project" value="TreeGrafter"/>
</dbReference>
<dbReference type="GO" id="GO:0007131">
    <property type="term" value="P:reciprocal meiotic recombination"/>
    <property type="evidence" value="ECO:0007669"/>
    <property type="project" value="TreeGrafter"/>
</dbReference>
<comment type="catalytic activity">
    <reaction evidence="1 10">
        <text>ATP-dependent breakage, passage and rejoining of double-stranded DNA.</text>
        <dbReference type="EC" id="5.6.2.2"/>
    </reaction>
</comment>
<dbReference type="PROSITE" id="PS52041">
    <property type="entry name" value="TOPO_IIB"/>
    <property type="match status" value="1"/>
</dbReference>
<feature type="domain" description="Topoisomerase 6 subunit A/Spo11 TOPRIM" evidence="12">
    <location>
        <begin position="333"/>
        <end position="448"/>
    </location>
</feature>
<dbReference type="Proteomes" id="UP000245591">
    <property type="component" value="Unassembled WGS sequence"/>
</dbReference>
<comment type="similarity">
    <text evidence="3 10">Belongs to the TOP6A family.</text>
</comment>
<dbReference type="PRINTS" id="PR01550">
    <property type="entry name" value="TOP6AFAMILY"/>
</dbReference>
<evidence type="ECO:0000313" key="15">
    <source>
        <dbReference type="Proteomes" id="UP000245591"/>
    </source>
</evidence>
<gene>
    <name evidence="14" type="ORF">BB558_002189</name>
    <name evidence="13" type="ORF">BB558_007482</name>
</gene>
<evidence type="ECO:0000256" key="7">
    <source>
        <dbReference type="ARBA" id="ARBA00023029"/>
    </source>
</evidence>
<organism evidence="14 15">
    <name type="scientific">Smittium angustum</name>
    <dbReference type="NCBI Taxonomy" id="133377"/>
    <lineage>
        <taxon>Eukaryota</taxon>
        <taxon>Fungi</taxon>
        <taxon>Fungi incertae sedis</taxon>
        <taxon>Zoopagomycota</taxon>
        <taxon>Kickxellomycotina</taxon>
        <taxon>Harpellomycetes</taxon>
        <taxon>Harpellales</taxon>
        <taxon>Legeriomycetaceae</taxon>
        <taxon>Smittium</taxon>
    </lineage>
</organism>
<keyword evidence="7 10" id="KW-0799">Topoisomerase</keyword>
<dbReference type="EC" id="5.6.2.2" evidence="4"/>
<dbReference type="GO" id="GO:0046872">
    <property type="term" value="F:metal ion binding"/>
    <property type="evidence" value="ECO:0007669"/>
    <property type="project" value="UniProtKB-KW"/>
</dbReference>
<keyword evidence="6" id="KW-0460">Magnesium</keyword>
<dbReference type="PANTHER" id="PTHR10848">
    <property type="entry name" value="MEIOTIC RECOMBINATION PROTEIN SPO11"/>
    <property type="match status" value="1"/>
</dbReference>
<keyword evidence="8 10" id="KW-0238">DNA-binding</keyword>
<dbReference type="Pfam" id="PF21180">
    <property type="entry name" value="TOP6A-Spo11_Toprim"/>
    <property type="match status" value="1"/>
</dbReference>
<dbReference type="Pfam" id="PF04406">
    <property type="entry name" value="TP6A_N"/>
    <property type="match status" value="1"/>
</dbReference>
<evidence type="ECO:0000256" key="2">
    <source>
        <dbReference type="ARBA" id="ARBA00001946"/>
    </source>
</evidence>
<dbReference type="SUPFAM" id="SSF56726">
    <property type="entry name" value="DNA topoisomerase IV, alpha subunit"/>
    <property type="match status" value="1"/>
</dbReference>
<evidence type="ECO:0000256" key="10">
    <source>
        <dbReference type="PROSITE-ProRule" id="PRU01385"/>
    </source>
</evidence>
<evidence type="ECO:0000256" key="3">
    <source>
        <dbReference type="ARBA" id="ARBA00006559"/>
    </source>
</evidence>
<evidence type="ECO:0000259" key="12">
    <source>
        <dbReference type="Pfam" id="PF21180"/>
    </source>
</evidence>
<dbReference type="Gene3D" id="1.10.10.10">
    <property type="entry name" value="Winged helix-like DNA-binding domain superfamily/Winged helix DNA-binding domain"/>
    <property type="match status" value="1"/>
</dbReference>
<evidence type="ECO:0000313" key="13">
    <source>
        <dbReference type="EMBL" id="PVZ96600.1"/>
    </source>
</evidence>
<evidence type="ECO:0000256" key="1">
    <source>
        <dbReference type="ARBA" id="ARBA00000185"/>
    </source>
</evidence>
<dbReference type="EMBL" id="MBFU01000140">
    <property type="protein sequence ID" value="PWA01685.1"/>
    <property type="molecule type" value="Genomic_DNA"/>
</dbReference>
<dbReference type="InterPro" id="IPR002815">
    <property type="entry name" value="Spo11/TopoVI_A"/>
</dbReference>
<keyword evidence="5" id="KW-0479">Metal-binding</keyword>
<comment type="cofactor">
    <cofactor evidence="2">
        <name>Mg(2+)</name>
        <dbReference type="ChEBI" id="CHEBI:18420"/>
    </cofactor>
</comment>
<evidence type="ECO:0000256" key="4">
    <source>
        <dbReference type="ARBA" id="ARBA00012895"/>
    </source>
</evidence>
<name>A0A2U1J9H6_SMIAN</name>
<comment type="caution">
    <text evidence="14">The sequence shown here is derived from an EMBL/GenBank/DDBJ whole genome shotgun (WGS) entry which is preliminary data.</text>
</comment>
<proteinExistence type="inferred from homology"/>
<evidence type="ECO:0000256" key="6">
    <source>
        <dbReference type="ARBA" id="ARBA00022842"/>
    </source>
</evidence>